<dbReference type="EMBL" id="MHQM01000025">
    <property type="protein sequence ID" value="OHA03512.1"/>
    <property type="molecule type" value="Genomic_DNA"/>
</dbReference>
<dbReference type="InterPro" id="IPR018228">
    <property type="entry name" value="DNase_TatD-rel_CS"/>
</dbReference>
<feature type="binding site" evidence="3">
    <location>
        <position position="135"/>
    </location>
    <ligand>
        <name>a divalent metal cation</name>
        <dbReference type="ChEBI" id="CHEBI:60240"/>
        <label>2</label>
    </ligand>
</feature>
<gene>
    <name evidence="4" type="ORF">A3J58_03165</name>
</gene>
<dbReference type="InterPro" id="IPR001130">
    <property type="entry name" value="TatD-like"/>
</dbReference>
<dbReference type="SUPFAM" id="SSF51556">
    <property type="entry name" value="Metallo-dependent hydrolases"/>
    <property type="match status" value="1"/>
</dbReference>
<evidence type="ECO:0000256" key="3">
    <source>
        <dbReference type="PIRSR" id="PIRSR005902-1"/>
    </source>
</evidence>
<accession>A0A1G2KYE7</accession>
<dbReference type="FunFam" id="3.20.20.140:FF:000005">
    <property type="entry name" value="TatD family hydrolase"/>
    <property type="match status" value="1"/>
</dbReference>
<dbReference type="STRING" id="1802274.A3J58_03165"/>
<dbReference type="PANTHER" id="PTHR46124:SF2">
    <property type="entry name" value="D-AMINOACYL-TRNA DEACYLASE"/>
    <property type="match status" value="1"/>
</dbReference>
<evidence type="ECO:0008006" key="6">
    <source>
        <dbReference type="Google" id="ProtNLM"/>
    </source>
</evidence>
<dbReference type="PROSITE" id="PS01091">
    <property type="entry name" value="TATD_3"/>
    <property type="match status" value="1"/>
</dbReference>
<proteinExistence type="predicted"/>
<dbReference type="GO" id="GO:0016788">
    <property type="term" value="F:hydrolase activity, acting on ester bonds"/>
    <property type="evidence" value="ECO:0007669"/>
    <property type="project" value="InterPro"/>
</dbReference>
<dbReference type="GO" id="GO:0046872">
    <property type="term" value="F:metal ion binding"/>
    <property type="evidence" value="ECO:0007669"/>
    <property type="project" value="UniProtKB-KW"/>
</dbReference>
<evidence type="ECO:0000313" key="4">
    <source>
        <dbReference type="EMBL" id="OHA03512.1"/>
    </source>
</evidence>
<reference evidence="4 5" key="1">
    <citation type="journal article" date="2016" name="Nat. Commun.">
        <title>Thousands of microbial genomes shed light on interconnected biogeochemical processes in an aquifer system.</title>
        <authorList>
            <person name="Anantharaman K."/>
            <person name="Brown C.T."/>
            <person name="Hug L.A."/>
            <person name="Sharon I."/>
            <person name="Castelle C.J."/>
            <person name="Probst A.J."/>
            <person name="Thomas B.C."/>
            <person name="Singh A."/>
            <person name="Wilkins M.J."/>
            <person name="Karaoz U."/>
            <person name="Brodie E.L."/>
            <person name="Williams K.H."/>
            <person name="Hubbard S.S."/>
            <person name="Banfield J.F."/>
        </authorList>
    </citation>
    <scope>NUCLEOTIDE SEQUENCE [LARGE SCALE GENOMIC DNA]</scope>
</reference>
<dbReference type="AlphaFoldDB" id="A0A1G2KYE7"/>
<dbReference type="Gene3D" id="3.20.20.140">
    <property type="entry name" value="Metal-dependent hydrolases"/>
    <property type="match status" value="1"/>
</dbReference>
<feature type="binding site" evidence="3">
    <location>
        <position position="97"/>
    </location>
    <ligand>
        <name>a divalent metal cation</name>
        <dbReference type="ChEBI" id="CHEBI:60240"/>
        <label>1</label>
    </ligand>
</feature>
<name>A0A1G2KYE7_9BACT</name>
<keyword evidence="2" id="KW-0378">Hydrolase</keyword>
<dbReference type="CDD" id="cd01310">
    <property type="entry name" value="TatD_DNAse"/>
    <property type="match status" value="1"/>
</dbReference>
<dbReference type="InterPro" id="IPR032466">
    <property type="entry name" value="Metal_Hydrolase"/>
</dbReference>
<evidence type="ECO:0000256" key="1">
    <source>
        <dbReference type="ARBA" id="ARBA00022723"/>
    </source>
</evidence>
<evidence type="ECO:0000256" key="2">
    <source>
        <dbReference type="ARBA" id="ARBA00022801"/>
    </source>
</evidence>
<feature type="binding site" evidence="3">
    <location>
        <position position="210"/>
    </location>
    <ligand>
        <name>a divalent metal cation</name>
        <dbReference type="ChEBI" id="CHEBI:60240"/>
        <label>1</label>
    </ligand>
</feature>
<dbReference type="Pfam" id="PF01026">
    <property type="entry name" value="TatD_DNase"/>
    <property type="match status" value="1"/>
</dbReference>
<comment type="caution">
    <text evidence="4">The sequence shown here is derived from an EMBL/GenBank/DDBJ whole genome shotgun (WGS) entry which is preliminary data.</text>
</comment>
<organism evidence="4 5">
    <name type="scientific">Candidatus Sungbacteria bacterium RIFCSPHIGHO2_02_FULL_52_23</name>
    <dbReference type="NCBI Taxonomy" id="1802274"/>
    <lineage>
        <taxon>Bacteria</taxon>
        <taxon>Candidatus Sungiibacteriota</taxon>
    </lineage>
</organism>
<dbReference type="Proteomes" id="UP000178510">
    <property type="component" value="Unassembled WGS sequence"/>
</dbReference>
<sequence>MIRRALDAGVWMVNVGTQRDTSEASVETAHQYMEGVYASVGLHPVHTERSYHDAQELDISDKQQATGDKGFTSRGEEFDFEYYKKLAQDPKVVAIGECGLDYYRSTNQESRIKQERAFRAQIELAQEVKKPLMIHCRNAFADLITVLNAKRSTLNAHSGVIHFFAGTVDDARALLDLGFSFSFGGVITFARDYDEVVRYIPIERIVLETDAPYITPVPHRGRRNEPAYIVETARKLAELKTLSYETTAQMTTENARKIFDI</sequence>
<feature type="binding site" evidence="3">
    <location>
        <position position="162"/>
    </location>
    <ligand>
        <name>a divalent metal cation</name>
        <dbReference type="ChEBI" id="CHEBI:60240"/>
        <label>2</label>
    </ligand>
</feature>
<dbReference type="PIRSF" id="PIRSF005902">
    <property type="entry name" value="DNase_TatD"/>
    <property type="match status" value="1"/>
</dbReference>
<protein>
    <recommendedName>
        <fullName evidence="6">Hydrolase TatD</fullName>
    </recommendedName>
</protein>
<evidence type="ECO:0000313" key="5">
    <source>
        <dbReference type="Proteomes" id="UP000178510"/>
    </source>
</evidence>
<keyword evidence="1 3" id="KW-0479">Metal-binding</keyword>
<dbReference type="PANTHER" id="PTHR46124">
    <property type="entry name" value="D-AMINOACYL-TRNA DEACYLASE"/>
    <property type="match status" value="1"/>
</dbReference>